<dbReference type="PROSITE" id="PS50011">
    <property type="entry name" value="PROTEIN_KINASE_DOM"/>
    <property type="match status" value="1"/>
</dbReference>
<dbReference type="EMBL" id="JADOUF010000001">
    <property type="protein sequence ID" value="MBG6133826.1"/>
    <property type="molecule type" value="Genomic_DNA"/>
</dbReference>
<organism evidence="2 3">
    <name type="scientific">Longispora fulva</name>
    <dbReference type="NCBI Taxonomy" id="619741"/>
    <lineage>
        <taxon>Bacteria</taxon>
        <taxon>Bacillati</taxon>
        <taxon>Actinomycetota</taxon>
        <taxon>Actinomycetes</taxon>
        <taxon>Micromonosporales</taxon>
        <taxon>Micromonosporaceae</taxon>
        <taxon>Longispora</taxon>
    </lineage>
</organism>
<dbReference type="Pfam" id="PF01636">
    <property type="entry name" value="APH"/>
    <property type="match status" value="1"/>
</dbReference>
<dbReference type="Proteomes" id="UP000622552">
    <property type="component" value="Unassembled WGS sequence"/>
</dbReference>
<dbReference type="RefSeq" id="WP_197001139.1">
    <property type="nucleotide sequence ID" value="NZ_BONS01000032.1"/>
</dbReference>
<accession>A0A8J7GAK9</accession>
<name>A0A8J7GAK9_9ACTN</name>
<feature type="domain" description="Protein kinase" evidence="1">
    <location>
        <begin position="19"/>
        <end position="312"/>
    </location>
</feature>
<proteinExistence type="predicted"/>
<keyword evidence="3" id="KW-1185">Reference proteome</keyword>
<comment type="caution">
    <text evidence="2">The sequence shown here is derived from an EMBL/GenBank/DDBJ whole genome shotgun (WGS) entry which is preliminary data.</text>
</comment>
<dbReference type="InterPro" id="IPR011009">
    <property type="entry name" value="Kinase-like_dom_sf"/>
</dbReference>
<dbReference type="GO" id="GO:0005524">
    <property type="term" value="F:ATP binding"/>
    <property type="evidence" value="ECO:0007669"/>
    <property type="project" value="InterPro"/>
</dbReference>
<dbReference type="GO" id="GO:0004672">
    <property type="term" value="F:protein kinase activity"/>
    <property type="evidence" value="ECO:0007669"/>
    <property type="project" value="InterPro"/>
</dbReference>
<dbReference type="Gene3D" id="3.90.1200.10">
    <property type="match status" value="1"/>
</dbReference>
<sequence>MNRVTDDQAAHVLGRWIGATGPKRLGHGMEGVVYEVDDSRVAKIWHSGSVEALHRTSAFYAALDAGPVTLAVPRIEEVHTVDQRVVTIERRLAGTTLSEAVAAGRVRTGDAHAAMVDVLADLASGGPLPAGRALSVLDEQAPLFGDGEDFPAALARLAARRLDRFRPVLGAAVDGVEEKAAALAGRLREVDSGRRAVIHGDLIPANVLVDDAGDPSAVLDWGFLSTEGDPAFDAAVTAAIFDMYGDNALETELALYDRIAERLGHDRVAMLVYRAAYSLITANAYDAQGRDGHFAWCAAALNRADVTRALLG</sequence>
<evidence type="ECO:0000313" key="3">
    <source>
        <dbReference type="Proteomes" id="UP000622552"/>
    </source>
</evidence>
<evidence type="ECO:0000313" key="2">
    <source>
        <dbReference type="EMBL" id="MBG6133826.1"/>
    </source>
</evidence>
<keyword evidence="2" id="KW-0808">Transferase</keyword>
<dbReference type="AlphaFoldDB" id="A0A8J7GAK9"/>
<protein>
    <submittedName>
        <fullName evidence="2">Aminoglycoside phosphotransferase (APT) family kinase protein</fullName>
    </submittedName>
</protein>
<gene>
    <name evidence="2" type="ORF">IW245_000020</name>
</gene>
<keyword evidence="2" id="KW-0418">Kinase</keyword>
<dbReference type="SUPFAM" id="SSF56112">
    <property type="entry name" value="Protein kinase-like (PK-like)"/>
    <property type="match status" value="1"/>
</dbReference>
<evidence type="ECO:0000259" key="1">
    <source>
        <dbReference type="PROSITE" id="PS50011"/>
    </source>
</evidence>
<dbReference type="InterPro" id="IPR000719">
    <property type="entry name" value="Prot_kinase_dom"/>
</dbReference>
<dbReference type="InterPro" id="IPR002575">
    <property type="entry name" value="Aminoglycoside_PTrfase"/>
</dbReference>
<reference evidence="2" key="1">
    <citation type="submission" date="2020-11" db="EMBL/GenBank/DDBJ databases">
        <title>Sequencing the genomes of 1000 actinobacteria strains.</title>
        <authorList>
            <person name="Klenk H.-P."/>
        </authorList>
    </citation>
    <scope>NUCLEOTIDE SEQUENCE</scope>
    <source>
        <strain evidence="2">DSM 45356</strain>
    </source>
</reference>